<feature type="domain" description="SF4 helicase" evidence="13">
    <location>
        <begin position="188"/>
        <end position="455"/>
    </location>
</feature>
<organism evidence="14 15">
    <name type="scientific">Sutterella massiliensis</name>
    <dbReference type="NCBI Taxonomy" id="1816689"/>
    <lineage>
        <taxon>Bacteria</taxon>
        <taxon>Pseudomonadati</taxon>
        <taxon>Pseudomonadota</taxon>
        <taxon>Betaproteobacteria</taxon>
        <taxon>Burkholderiales</taxon>
        <taxon>Sutterellaceae</taxon>
        <taxon>Sutterella</taxon>
    </lineage>
</organism>
<keyword evidence="2 12" id="KW-0639">Primosome</keyword>
<evidence type="ECO:0000256" key="1">
    <source>
        <dbReference type="ARBA" id="ARBA00008428"/>
    </source>
</evidence>
<reference evidence="14 15" key="1">
    <citation type="journal article" date="2021" name="Sci. Rep.">
        <title>The distribution of antibiotic resistance genes in chicken gut microbiota commensals.</title>
        <authorList>
            <person name="Juricova H."/>
            <person name="Matiasovicova J."/>
            <person name="Kubasova T."/>
            <person name="Cejkova D."/>
            <person name="Rychlik I."/>
        </authorList>
    </citation>
    <scope>NUCLEOTIDE SEQUENCE [LARGE SCALE GENOMIC DNA]</scope>
    <source>
        <strain evidence="14 15">An829</strain>
    </source>
</reference>
<gene>
    <name evidence="14" type="primary">dnaB</name>
    <name evidence="14" type="ORF">H6A60_03050</name>
</gene>
<dbReference type="InterPro" id="IPR036185">
    <property type="entry name" value="DNA_heli_DnaB-like_N_sf"/>
</dbReference>
<evidence type="ECO:0000256" key="3">
    <source>
        <dbReference type="ARBA" id="ARBA00022705"/>
    </source>
</evidence>
<dbReference type="PANTHER" id="PTHR30153">
    <property type="entry name" value="REPLICATIVE DNA HELICASE DNAB"/>
    <property type="match status" value="1"/>
</dbReference>
<evidence type="ECO:0000259" key="13">
    <source>
        <dbReference type="PROSITE" id="PS51199"/>
    </source>
</evidence>
<dbReference type="NCBIfam" id="TIGR00665">
    <property type="entry name" value="DnaB"/>
    <property type="match status" value="1"/>
</dbReference>
<sequence>MAPPDALSAPVRQPPQSVHSEQAILGGLLTDNSALDSVVDVIKPDDFCRLDHREIYEQIAQIIQSGKPADPVTLAEALRNKGREAQTGGIAYLTQLISNTPSAANIRRYAEIVRDTSVLRQLIAVGDRIVTNALAPEGREVREILDDAEREVLAINERNSRGQRGFQPMATLIRDVSQRIIELYESRDSGDVTGVSTGYRNLDNVTAGLQRGDLIIIAGRPSMGKTSLALNIAENIGVDQELPVAVFSMEMGAEQLAQRMVSAVGRIDAQKLRKGRLDDEDWDNFTAAMHRLEDKPIFIDDTPGLSITELSSRARRLVNQAGPLGLIVVDYLQLMSGGSRATDNRSQELSEISRGLKSLAKELSVPVIALSQLNRSVDSRSDRRPVMSDLRESGAIEQDADVIMFIYRDVVYNKDTPEKNLAEIIIAKQRNGPIGTLRMTFLGGNTRFEAYTDEGYWGGIEE</sequence>
<evidence type="ECO:0000256" key="5">
    <source>
        <dbReference type="ARBA" id="ARBA00022801"/>
    </source>
</evidence>
<dbReference type="Pfam" id="PF03796">
    <property type="entry name" value="DnaB_C"/>
    <property type="match status" value="1"/>
</dbReference>
<dbReference type="SMART" id="SM00382">
    <property type="entry name" value="AAA"/>
    <property type="match status" value="1"/>
</dbReference>
<protein>
    <recommendedName>
        <fullName evidence="11 12">Replicative DNA helicase</fullName>
        <ecNumber evidence="11 12">5.6.2.3</ecNumber>
    </recommendedName>
</protein>
<keyword evidence="8 12" id="KW-0238">DNA-binding</keyword>
<dbReference type="Gene3D" id="3.40.50.300">
    <property type="entry name" value="P-loop containing nucleotide triphosphate hydrolases"/>
    <property type="match status" value="1"/>
</dbReference>
<evidence type="ECO:0000256" key="11">
    <source>
        <dbReference type="NCBIfam" id="TIGR00665"/>
    </source>
</evidence>
<comment type="caution">
    <text evidence="14">The sequence shown here is derived from an EMBL/GenBank/DDBJ whole genome shotgun (WGS) entry which is preliminary data.</text>
</comment>
<dbReference type="EC" id="5.6.2.3" evidence="11 12"/>
<dbReference type="InterPro" id="IPR007694">
    <property type="entry name" value="DNA_helicase_DnaB-like_C"/>
</dbReference>
<evidence type="ECO:0000313" key="15">
    <source>
        <dbReference type="Proteomes" id="UP000715095"/>
    </source>
</evidence>
<evidence type="ECO:0000256" key="2">
    <source>
        <dbReference type="ARBA" id="ARBA00022515"/>
    </source>
</evidence>
<proteinExistence type="inferred from homology"/>
<dbReference type="GO" id="GO:0016787">
    <property type="term" value="F:hydrolase activity"/>
    <property type="evidence" value="ECO:0007669"/>
    <property type="project" value="UniProtKB-KW"/>
</dbReference>
<evidence type="ECO:0000256" key="8">
    <source>
        <dbReference type="ARBA" id="ARBA00023125"/>
    </source>
</evidence>
<dbReference type="SUPFAM" id="SSF48024">
    <property type="entry name" value="N-terminal domain of DnaB helicase"/>
    <property type="match status" value="1"/>
</dbReference>
<comment type="catalytic activity">
    <reaction evidence="10 12">
        <text>ATP + H2O = ADP + phosphate + H(+)</text>
        <dbReference type="Rhea" id="RHEA:13065"/>
        <dbReference type="ChEBI" id="CHEBI:15377"/>
        <dbReference type="ChEBI" id="CHEBI:15378"/>
        <dbReference type="ChEBI" id="CHEBI:30616"/>
        <dbReference type="ChEBI" id="CHEBI:43474"/>
        <dbReference type="ChEBI" id="CHEBI:456216"/>
        <dbReference type="EC" id="5.6.2.3"/>
    </reaction>
</comment>
<dbReference type="PANTHER" id="PTHR30153:SF2">
    <property type="entry name" value="REPLICATIVE DNA HELICASE"/>
    <property type="match status" value="1"/>
</dbReference>
<dbReference type="Proteomes" id="UP000715095">
    <property type="component" value="Unassembled WGS sequence"/>
</dbReference>
<dbReference type="EMBL" id="JACJJC010000003">
    <property type="protein sequence ID" value="MBM6703474.1"/>
    <property type="molecule type" value="Genomic_DNA"/>
</dbReference>
<dbReference type="PROSITE" id="PS51199">
    <property type="entry name" value="SF4_HELICASE"/>
    <property type="match status" value="1"/>
</dbReference>
<comment type="similarity">
    <text evidence="1 12">Belongs to the helicase family. DnaB subfamily.</text>
</comment>
<keyword evidence="5 12" id="KW-0378">Hydrolase</keyword>
<dbReference type="SUPFAM" id="SSF52540">
    <property type="entry name" value="P-loop containing nucleoside triphosphate hydrolases"/>
    <property type="match status" value="1"/>
</dbReference>
<keyword evidence="6 12" id="KW-0347">Helicase</keyword>
<dbReference type="InterPro" id="IPR016136">
    <property type="entry name" value="DNA_helicase_N/primase_C"/>
</dbReference>
<evidence type="ECO:0000256" key="9">
    <source>
        <dbReference type="ARBA" id="ARBA00023235"/>
    </source>
</evidence>
<dbReference type="NCBIfam" id="NF004384">
    <property type="entry name" value="PRK05748.1"/>
    <property type="match status" value="1"/>
</dbReference>
<keyword evidence="7 12" id="KW-0067">ATP-binding</keyword>
<evidence type="ECO:0000256" key="7">
    <source>
        <dbReference type="ARBA" id="ARBA00022840"/>
    </source>
</evidence>
<dbReference type="InterPro" id="IPR007693">
    <property type="entry name" value="DNA_helicase_DnaB-like_N"/>
</dbReference>
<evidence type="ECO:0000256" key="10">
    <source>
        <dbReference type="ARBA" id="ARBA00048954"/>
    </source>
</evidence>
<dbReference type="InterPro" id="IPR003593">
    <property type="entry name" value="AAA+_ATPase"/>
</dbReference>
<evidence type="ECO:0000256" key="6">
    <source>
        <dbReference type="ARBA" id="ARBA00022806"/>
    </source>
</evidence>
<dbReference type="InterPro" id="IPR007692">
    <property type="entry name" value="DNA_helicase_DnaB"/>
</dbReference>
<dbReference type="Gene3D" id="1.10.860.10">
    <property type="entry name" value="DNAb Helicase, Chain A"/>
    <property type="match status" value="1"/>
</dbReference>
<keyword evidence="9" id="KW-0413">Isomerase</keyword>
<comment type="function">
    <text evidence="12">The main replicative DNA helicase, it participates in initiation and elongation during chromosome replication. Travels ahead of the DNA replisome, separating dsDNA into templates for DNA synthesis. A processive ATP-dependent 5'-3' DNA helicase it has DNA-dependent ATPase activity.</text>
</comment>
<accession>A0ABS2DQ66</accession>
<keyword evidence="3 12" id="KW-0235">DNA replication</keyword>
<evidence type="ECO:0000313" key="14">
    <source>
        <dbReference type="EMBL" id="MBM6703474.1"/>
    </source>
</evidence>
<keyword evidence="4 12" id="KW-0547">Nucleotide-binding</keyword>
<evidence type="ECO:0000256" key="4">
    <source>
        <dbReference type="ARBA" id="ARBA00022741"/>
    </source>
</evidence>
<dbReference type="GO" id="GO:0003678">
    <property type="term" value="F:DNA helicase activity"/>
    <property type="evidence" value="ECO:0007669"/>
    <property type="project" value="UniProtKB-EC"/>
</dbReference>
<dbReference type="RefSeq" id="WP_205102020.1">
    <property type="nucleotide sequence ID" value="NZ_JACJJC010000003.1"/>
</dbReference>
<keyword evidence="15" id="KW-1185">Reference proteome</keyword>
<name>A0ABS2DQ66_9BURK</name>
<dbReference type="Pfam" id="PF00772">
    <property type="entry name" value="DnaB"/>
    <property type="match status" value="1"/>
</dbReference>
<evidence type="ECO:0000256" key="12">
    <source>
        <dbReference type="RuleBase" id="RU362085"/>
    </source>
</evidence>
<dbReference type="InterPro" id="IPR027417">
    <property type="entry name" value="P-loop_NTPase"/>
</dbReference>
<dbReference type="CDD" id="cd00984">
    <property type="entry name" value="DnaB_C"/>
    <property type="match status" value="1"/>
</dbReference>